<accession>A0A1B8QRR9</accession>
<reference evidence="7 8" key="1">
    <citation type="submission" date="2016-05" db="EMBL/GenBank/DDBJ databases">
        <title>Draft genome sequence of Moraxella nonliquefaciens CCUG 348T.</title>
        <authorList>
            <person name="Salva-Serra F."/>
            <person name="Engstrom-Jakobsson H."/>
            <person name="Thorell K."/>
            <person name="Gonzales-Siles L."/>
            <person name="Karlsson R."/>
            <person name="Boulund F."/>
            <person name="Engstrand L."/>
            <person name="Kristiansson E."/>
            <person name="Moore E."/>
        </authorList>
    </citation>
    <scope>NUCLEOTIDE SEQUENCE [LARGE SCALE GENOMIC DNA]</scope>
    <source>
        <strain evidence="7 8">CCUG 348</strain>
    </source>
</reference>
<name>A0A1B8QRR9_MORNO</name>
<dbReference type="Proteomes" id="UP000092575">
    <property type="component" value="Unassembled WGS sequence"/>
</dbReference>
<feature type="binding site" evidence="5">
    <location>
        <position position="162"/>
    </location>
    <ligand>
        <name>Mg(2+)</name>
        <dbReference type="ChEBI" id="CHEBI:18420"/>
    </ligand>
</feature>
<dbReference type="EMBL" id="LXTW01000003">
    <property type="protein sequence ID" value="OBX87056.1"/>
    <property type="molecule type" value="Genomic_DNA"/>
</dbReference>
<evidence type="ECO:0000259" key="6">
    <source>
        <dbReference type="Pfam" id="PF03328"/>
    </source>
</evidence>
<gene>
    <name evidence="7" type="ORF">A7456_07795</name>
</gene>
<dbReference type="PANTHER" id="PTHR32308">
    <property type="entry name" value="LYASE BETA SUBUNIT, PUTATIVE (AFU_ORTHOLOGUE AFUA_4G13030)-RELATED"/>
    <property type="match status" value="1"/>
</dbReference>
<feature type="binding site" evidence="4">
    <location>
        <position position="136"/>
    </location>
    <ligand>
        <name>substrate</name>
    </ligand>
</feature>
<feature type="binding site" evidence="5">
    <location>
        <position position="136"/>
    </location>
    <ligand>
        <name>Mg(2+)</name>
        <dbReference type="ChEBI" id="CHEBI:18420"/>
    </ligand>
</feature>
<organism evidence="7 8">
    <name type="scientific">Moraxella nonliquefaciens</name>
    <dbReference type="NCBI Taxonomy" id="478"/>
    <lineage>
        <taxon>Bacteria</taxon>
        <taxon>Pseudomonadati</taxon>
        <taxon>Pseudomonadota</taxon>
        <taxon>Gammaproteobacteria</taxon>
        <taxon>Moraxellales</taxon>
        <taxon>Moraxellaceae</taxon>
        <taxon>Moraxella</taxon>
    </lineage>
</organism>
<keyword evidence="2 5" id="KW-0479">Metal-binding</keyword>
<sequence>MWSFACGHLLNGFAMLAHLFVPATQPKRIIKALTDPAITAHIHAIIIDFEDAAADRLPADVRHELGDLLGDLTQTKITPDIWVRIHGASHGEFCLDCEWIKSHDVISTVVLPKAKSAKQISLTHELTTRPVVAMIESGQGVLNVGSMARASGLMALSYGCLDLLTSLRIGKDTLAGAMMLDKVRCELVLHSQANGLNAPIETIYPNFGDDDGFAKWLTHADDFGFGGCLVIHPRQLGVIQRQRVHNGDNIAFAKKVLSYHHTTGQACFAIDGQMVDLPVIDWAKKVLASD</sequence>
<dbReference type="AlphaFoldDB" id="A0A1B8QRR9"/>
<feature type="domain" description="HpcH/HpaI aldolase/citrate lyase" evidence="6">
    <location>
        <begin position="19"/>
        <end position="233"/>
    </location>
</feature>
<dbReference type="PIRSF" id="PIRSF015582">
    <property type="entry name" value="Cit_lyase_B"/>
    <property type="match status" value="1"/>
</dbReference>
<dbReference type="STRING" id="478.A7456_07795"/>
<dbReference type="PANTHER" id="PTHR32308:SF10">
    <property type="entry name" value="CITRATE LYASE SUBUNIT BETA"/>
    <property type="match status" value="1"/>
</dbReference>
<dbReference type="GO" id="GO:0006107">
    <property type="term" value="P:oxaloacetate metabolic process"/>
    <property type="evidence" value="ECO:0007669"/>
    <property type="project" value="TreeGrafter"/>
</dbReference>
<protein>
    <recommendedName>
        <fullName evidence="6">HpcH/HpaI aldolase/citrate lyase domain-containing protein</fullName>
    </recommendedName>
</protein>
<evidence type="ECO:0000256" key="5">
    <source>
        <dbReference type="PIRSR" id="PIRSR015582-2"/>
    </source>
</evidence>
<evidence type="ECO:0000313" key="7">
    <source>
        <dbReference type="EMBL" id="OBX87056.1"/>
    </source>
</evidence>
<dbReference type="InterPro" id="IPR040442">
    <property type="entry name" value="Pyrv_kinase-like_dom_sf"/>
</dbReference>
<proteinExistence type="predicted"/>
<evidence type="ECO:0000313" key="8">
    <source>
        <dbReference type="Proteomes" id="UP000092575"/>
    </source>
</evidence>
<dbReference type="InterPro" id="IPR015813">
    <property type="entry name" value="Pyrv/PenolPyrv_kinase-like_dom"/>
</dbReference>
<dbReference type="InterPro" id="IPR011206">
    <property type="entry name" value="Citrate_lyase_beta/mcl1/mcl2"/>
</dbReference>
<dbReference type="InterPro" id="IPR005000">
    <property type="entry name" value="Aldolase/citrate-lyase_domain"/>
</dbReference>
<evidence type="ECO:0000256" key="3">
    <source>
        <dbReference type="ARBA" id="ARBA00022842"/>
    </source>
</evidence>
<evidence type="ECO:0000256" key="2">
    <source>
        <dbReference type="ARBA" id="ARBA00022723"/>
    </source>
</evidence>
<dbReference type="Gene3D" id="3.20.20.60">
    <property type="entry name" value="Phosphoenolpyruvate-binding domains"/>
    <property type="match status" value="1"/>
</dbReference>
<dbReference type="GO" id="GO:0000287">
    <property type="term" value="F:magnesium ion binding"/>
    <property type="evidence" value="ECO:0007669"/>
    <property type="project" value="TreeGrafter"/>
</dbReference>
<comment type="cofactor">
    <cofactor evidence="1">
        <name>Mg(2+)</name>
        <dbReference type="ChEBI" id="CHEBI:18420"/>
    </cofactor>
</comment>
<evidence type="ECO:0000256" key="1">
    <source>
        <dbReference type="ARBA" id="ARBA00001946"/>
    </source>
</evidence>
<dbReference type="Pfam" id="PF03328">
    <property type="entry name" value="HpcH_HpaI"/>
    <property type="match status" value="1"/>
</dbReference>
<dbReference type="GO" id="GO:0003824">
    <property type="term" value="F:catalytic activity"/>
    <property type="evidence" value="ECO:0007669"/>
    <property type="project" value="InterPro"/>
</dbReference>
<keyword evidence="3 5" id="KW-0460">Magnesium</keyword>
<comment type="caution">
    <text evidence="7">The sequence shown here is derived from an EMBL/GenBank/DDBJ whole genome shotgun (WGS) entry which is preliminary data.</text>
</comment>
<dbReference type="SUPFAM" id="SSF51621">
    <property type="entry name" value="Phosphoenolpyruvate/pyruvate domain"/>
    <property type="match status" value="1"/>
</dbReference>
<evidence type="ECO:0000256" key="4">
    <source>
        <dbReference type="PIRSR" id="PIRSR015582-1"/>
    </source>
</evidence>
<feature type="binding site" evidence="4">
    <location>
        <position position="84"/>
    </location>
    <ligand>
        <name>substrate</name>
    </ligand>
</feature>